<feature type="transmembrane region" description="Helical" evidence="1">
    <location>
        <begin position="49"/>
        <end position="69"/>
    </location>
</feature>
<dbReference type="EMBL" id="MSTI01000075">
    <property type="protein sequence ID" value="OLV18160.1"/>
    <property type="molecule type" value="Genomic_DNA"/>
</dbReference>
<feature type="transmembrane region" description="Helical" evidence="1">
    <location>
        <begin position="12"/>
        <end position="37"/>
    </location>
</feature>
<feature type="transmembrane region" description="Helical" evidence="1">
    <location>
        <begin position="89"/>
        <end position="108"/>
    </location>
</feature>
<keyword evidence="1" id="KW-1133">Transmembrane helix</keyword>
<organism evidence="2 3">
    <name type="scientific">Deinococcus marmoris</name>
    <dbReference type="NCBI Taxonomy" id="249408"/>
    <lineage>
        <taxon>Bacteria</taxon>
        <taxon>Thermotogati</taxon>
        <taxon>Deinococcota</taxon>
        <taxon>Deinococci</taxon>
        <taxon>Deinococcales</taxon>
        <taxon>Deinococcaceae</taxon>
        <taxon>Deinococcus</taxon>
    </lineage>
</organism>
<keyword evidence="3" id="KW-1185">Reference proteome</keyword>
<protein>
    <submittedName>
        <fullName evidence="2">Uncharacterized protein</fullName>
    </submittedName>
</protein>
<dbReference type="Proteomes" id="UP000186607">
    <property type="component" value="Unassembled WGS sequence"/>
</dbReference>
<proteinExistence type="predicted"/>
<evidence type="ECO:0000313" key="3">
    <source>
        <dbReference type="Proteomes" id="UP000186607"/>
    </source>
</evidence>
<keyword evidence="1" id="KW-0472">Membrane</keyword>
<comment type="caution">
    <text evidence="2">The sequence shown here is derived from an EMBL/GenBank/DDBJ whole genome shotgun (WGS) entry which is preliminary data.</text>
</comment>
<evidence type="ECO:0000313" key="2">
    <source>
        <dbReference type="EMBL" id="OLV18160.1"/>
    </source>
</evidence>
<gene>
    <name evidence="2" type="ORF">BOO71_0006691</name>
</gene>
<dbReference type="AlphaFoldDB" id="A0A1U7NZ25"/>
<name>A0A1U7NZ25_9DEIO</name>
<sequence length="281" mass="31264">MPVAALVGGSLLAWFFFGLPALVLVPLLLAGACFSAFHRQGLAGVGGFVLTFLLTLILIPLVLSLGIALNFDAYIGPNPGSDTYSITGLYVYGTLSISLILFAVLVGLMRTRHWYFQTPLAPWLFLAGVAALAYWPPLPLDCRTIQQDSFLAPEGEIRRHDSWTRQLNTVPDNQEIPPGFEPEMAFVGLARCSVDRAGRPRPLGFRASDPVLLVVLPDKRDQGMTSYAALFEPGTHRKLTRWHALPMPYGRMRSFHPYLLDSAYYEMPQLPEEFEADLKRR</sequence>
<keyword evidence="1" id="KW-0812">Transmembrane</keyword>
<accession>A0A1U7NZ25</accession>
<reference evidence="2 3" key="1">
    <citation type="submission" date="2017-01" db="EMBL/GenBank/DDBJ databases">
        <title>Genome Analysis of Deinococcus marmoris KOPRI26562.</title>
        <authorList>
            <person name="Kim J.H."/>
            <person name="Oh H.-M."/>
        </authorList>
    </citation>
    <scope>NUCLEOTIDE SEQUENCE [LARGE SCALE GENOMIC DNA]</scope>
    <source>
        <strain evidence="2 3">KOPRI26562</strain>
    </source>
</reference>
<dbReference type="STRING" id="249408.BOO71_0006691"/>
<feature type="transmembrane region" description="Helical" evidence="1">
    <location>
        <begin position="120"/>
        <end position="138"/>
    </location>
</feature>
<evidence type="ECO:0000256" key="1">
    <source>
        <dbReference type="SAM" id="Phobius"/>
    </source>
</evidence>